<feature type="transmembrane region" description="Helical" evidence="1">
    <location>
        <begin position="6"/>
        <end position="23"/>
    </location>
</feature>
<keyword evidence="1" id="KW-0812">Transmembrane</keyword>
<evidence type="ECO:0000313" key="2">
    <source>
        <dbReference type="EMBL" id="BCJ88502.1"/>
    </source>
</evidence>
<keyword evidence="1" id="KW-0472">Membrane</keyword>
<dbReference type="RefSeq" id="WP_200759099.1">
    <property type="nucleotide sequence ID" value="NZ_AP023366.1"/>
</dbReference>
<dbReference type="NCBIfam" id="NF041644">
    <property type="entry name" value="CBO0543_fam"/>
    <property type="match status" value="1"/>
</dbReference>
<gene>
    <name evidence="2" type="ORF">skT53_34870</name>
</gene>
<keyword evidence="3" id="KW-1185">Reference proteome</keyword>
<evidence type="ECO:0000256" key="1">
    <source>
        <dbReference type="SAM" id="Phobius"/>
    </source>
</evidence>
<feature type="transmembrane region" description="Helical" evidence="1">
    <location>
        <begin position="35"/>
        <end position="55"/>
    </location>
</feature>
<protein>
    <submittedName>
        <fullName evidence="2">Uncharacterized protein</fullName>
    </submittedName>
</protein>
<keyword evidence="1" id="KW-1133">Transmembrane helix</keyword>
<reference evidence="2 3" key="1">
    <citation type="submission" date="2020-08" db="EMBL/GenBank/DDBJ databases">
        <title>Complete Genome Sequence of Effusibacillus dendaii Strain skT53, Isolated from Farmland soil.</title>
        <authorList>
            <person name="Konishi T."/>
            <person name="Kawasaki H."/>
        </authorList>
    </citation>
    <scope>NUCLEOTIDE SEQUENCE [LARGE SCALE GENOMIC DNA]</scope>
    <source>
        <strain evidence="3">skT53</strain>
    </source>
</reference>
<evidence type="ECO:0000313" key="3">
    <source>
        <dbReference type="Proteomes" id="UP000593802"/>
    </source>
</evidence>
<dbReference type="AlphaFoldDB" id="A0A7I8DGM6"/>
<sequence>MSTERLISLVAWLIMAYLLWKFVPRNKIREAHVIFLFKQAMTWVFGLMVAHWELIEYPVRIFAGGTQSSFTYDYFIDPSIAVLFNLRYPENGGRWRKFLHYVIYCSAVVFPEWILEDYTDLIEYKKWAWYWSWITLFATLFISRQYYLWFFKIKR</sequence>
<proteinExistence type="predicted"/>
<name>A0A7I8DGM6_9BACL</name>
<dbReference type="KEGG" id="eff:skT53_34870"/>
<feature type="transmembrane region" description="Helical" evidence="1">
    <location>
        <begin position="127"/>
        <end position="149"/>
    </location>
</feature>
<dbReference type="InterPro" id="IPR048147">
    <property type="entry name" value="CBO0543-like"/>
</dbReference>
<accession>A0A7I8DGM6</accession>
<dbReference type="Proteomes" id="UP000593802">
    <property type="component" value="Chromosome"/>
</dbReference>
<dbReference type="EMBL" id="AP023366">
    <property type="protein sequence ID" value="BCJ88502.1"/>
    <property type="molecule type" value="Genomic_DNA"/>
</dbReference>
<organism evidence="2 3">
    <name type="scientific">Effusibacillus dendaii</name>
    <dbReference type="NCBI Taxonomy" id="2743772"/>
    <lineage>
        <taxon>Bacteria</taxon>
        <taxon>Bacillati</taxon>
        <taxon>Bacillota</taxon>
        <taxon>Bacilli</taxon>
        <taxon>Bacillales</taxon>
        <taxon>Alicyclobacillaceae</taxon>
        <taxon>Effusibacillus</taxon>
    </lineage>
</organism>